<proteinExistence type="predicted"/>
<dbReference type="Pfam" id="PF20069">
    <property type="entry name" value="DUF6465"/>
    <property type="match status" value="1"/>
</dbReference>
<gene>
    <name evidence="1" type="ORF">H8716_02545</name>
</gene>
<evidence type="ECO:0000313" key="2">
    <source>
        <dbReference type="Proteomes" id="UP000657421"/>
    </source>
</evidence>
<organism evidence="1 2">
    <name type="scientific">Jingyaoa shaoxingensis</name>
    <dbReference type="NCBI Taxonomy" id="2763671"/>
    <lineage>
        <taxon>Bacteria</taxon>
        <taxon>Bacillati</taxon>
        <taxon>Bacillota</taxon>
        <taxon>Clostridia</taxon>
        <taxon>Lachnospirales</taxon>
        <taxon>Lachnospiraceae</taxon>
        <taxon>Jingyaoa</taxon>
    </lineage>
</organism>
<protein>
    <submittedName>
        <fullName evidence="1">Uncharacterized protein</fullName>
    </submittedName>
</protein>
<reference evidence="1 2" key="1">
    <citation type="submission" date="2020-08" db="EMBL/GenBank/DDBJ databases">
        <title>Genome public.</title>
        <authorList>
            <person name="Liu C."/>
            <person name="Sun Q."/>
        </authorList>
    </citation>
    <scope>NUCLEOTIDE SEQUENCE [LARGE SCALE GENOMIC DNA]</scope>
    <source>
        <strain evidence="1 2">NSJ-46</strain>
    </source>
</reference>
<sequence>MKKRQSVSKIAKAAVQEVKDNAKDIMNTPIVEKAKETVKDVAEKAEDTVKTVTKAAKDAGNRIEAVTLEVSGLDIDMDDIKKAVKKDAAEKGLNGTIRIYLNVVQMAAYYTVDEKGSDEYKVDFVRISK</sequence>
<keyword evidence="2" id="KW-1185">Reference proteome</keyword>
<dbReference type="RefSeq" id="WP_249306962.1">
    <property type="nucleotide sequence ID" value="NZ_JACRSZ010000001.1"/>
</dbReference>
<comment type="caution">
    <text evidence="1">The sequence shown here is derived from an EMBL/GenBank/DDBJ whole genome shotgun (WGS) entry which is preliminary data.</text>
</comment>
<accession>A0ABR7N6E8</accession>
<evidence type="ECO:0000313" key="1">
    <source>
        <dbReference type="EMBL" id="MBC8571972.1"/>
    </source>
</evidence>
<dbReference type="EMBL" id="JACRSZ010000001">
    <property type="protein sequence ID" value="MBC8571972.1"/>
    <property type="molecule type" value="Genomic_DNA"/>
</dbReference>
<dbReference type="Proteomes" id="UP000657421">
    <property type="component" value="Unassembled WGS sequence"/>
</dbReference>
<dbReference type="InterPro" id="IPR046313">
    <property type="entry name" value="DUF6465"/>
</dbReference>
<name>A0ABR7N6E8_9FIRM</name>